<evidence type="ECO:0000256" key="8">
    <source>
        <dbReference type="ARBA" id="ARBA00022628"/>
    </source>
</evidence>
<dbReference type="Proteomes" id="UP000599024">
    <property type="component" value="Unassembled WGS sequence"/>
</dbReference>
<keyword evidence="13" id="KW-0862">Zinc</keyword>
<dbReference type="PROSITE" id="PS50972">
    <property type="entry name" value="PTERIN_BINDING"/>
    <property type="match status" value="1"/>
</dbReference>
<feature type="domain" description="B12-binding N-terminal" evidence="24">
    <location>
        <begin position="319"/>
        <end position="412"/>
    </location>
</feature>
<evidence type="ECO:0000259" key="22">
    <source>
        <dbReference type="PROSITE" id="PS50974"/>
    </source>
</evidence>
<evidence type="ECO:0000256" key="3">
    <source>
        <dbReference type="ARBA" id="ARBA00005178"/>
    </source>
</evidence>
<dbReference type="FunFam" id="3.20.20.20:FF:000007">
    <property type="entry name" value="Methionine synthase"/>
    <property type="match status" value="1"/>
</dbReference>
<keyword evidence="10 19" id="KW-0949">S-adenosyl-L-methionine</keyword>
<feature type="domain" description="AdoMet activation" evidence="22">
    <location>
        <begin position="544"/>
        <end position="813"/>
    </location>
</feature>
<feature type="domain" description="B12-binding" evidence="23">
    <location>
        <begin position="412"/>
        <end position="549"/>
    </location>
</feature>
<protein>
    <recommendedName>
        <fullName evidence="5">methionine synthase</fullName>
        <ecNumber evidence="5">2.1.1.13</ecNumber>
    </recommendedName>
    <alternativeName>
        <fullName evidence="17">5-methyltetrahydrofolate--homocysteine methyltransferase</fullName>
    </alternativeName>
    <alternativeName>
        <fullName evidence="16">Methionine synthase, vitamin-B12 dependent</fullName>
    </alternativeName>
</protein>
<evidence type="ECO:0000256" key="1">
    <source>
        <dbReference type="ARBA" id="ARBA00001947"/>
    </source>
</evidence>
<dbReference type="InterPro" id="IPR000489">
    <property type="entry name" value="Pterin-binding_dom"/>
</dbReference>
<evidence type="ECO:0000259" key="24">
    <source>
        <dbReference type="PROSITE" id="PS51337"/>
    </source>
</evidence>
<evidence type="ECO:0000256" key="7">
    <source>
        <dbReference type="ARBA" id="ARBA00022605"/>
    </source>
</evidence>
<evidence type="ECO:0000256" key="12">
    <source>
        <dbReference type="ARBA" id="ARBA00022737"/>
    </source>
</evidence>
<feature type="domain" description="Pterin-binding" evidence="21">
    <location>
        <begin position="35"/>
        <end position="295"/>
    </location>
</feature>
<dbReference type="SUPFAM" id="SSF47644">
    <property type="entry name" value="Methionine synthase domain"/>
    <property type="match status" value="1"/>
</dbReference>
<dbReference type="InterPro" id="IPR006158">
    <property type="entry name" value="Cobalamin-bd"/>
</dbReference>
<dbReference type="GO" id="GO:0046653">
    <property type="term" value="P:tetrahydrofolate metabolic process"/>
    <property type="evidence" value="ECO:0007669"/>
    <property type="project" value="TreeGrafter"/>
</dbReference>
<evidence type="ECO:0000256" key="13">
    <source>
        <dbReference type="ARBA" id="ARBA00022833"/>
    </source>
</evidence>
<evidence type="ECO:0000256" key="15">
    <source>
        <dbReference type="ARBA" id="ARBA00023285"/>
    </source>
</evidence>
<dbReference type="AlphaFoldDB" id="A0A8J6N7X4"/>
<comment type="cofactor">
    <cofactor evidence="2 18">
        <name>methylcob(III)alamin</name>
        <dbReference type="ChEBI" id="CHEBI:28115"/>
    </cofactor>
</comment>
<dbReference type="PANTHER" id="PTHR45833:SF1">
    <property type="entry name" value="METHIONINE SYNTHASE"/>
    <property type="match status" value="1"/>
</dbReference>
<feature type="binding site" evidence="19">
    <location>
        <begin position="810"/>
        <end position="811"/>
    </location>
    <ligand>
        <name>S-adenosyl-L-methionine</name>
        <dbReference type="ChEBI" id="CHEBI:59789"/>
    </ligand>
</feature>
<keyword evidence="7" id="KW-0028">Amino-acid biosynthesis</keyword>
<evidence type="ECO:0000256" key="14">
    <source>
        <dbReference type="ARBA" id="ARBA00023167"/>
    </source>
</evidence>
<feature type="binding site" evidence="19">
    <location>
        <position position="527"/>
    </location>
    <ligand>
        <name>methylcob(III)alamin</name>
        <dbReference type="ChEBI" id="CHEBI:28115"/>
    </ligand>
</feature>
<dbReference type="InterPro" id="IPR011822">
    <property type="entry name" value="MetH"/>
</dbReference>
<dbReference type="InterPro" id="IPR036594">
    <property type="entry name" value="Meth_synthase_dom"/>
</dbReference>
<dbReference type="Pfam" id="PF02607">
    <property type="entry name" value="B12-binding_2"/>
    <property type="match status" value="1"/>
</dbReference>
<dbReference type="SUPFAM" id="SSF56507">
    <property type="entry name" value="Methionine synthase activation domain-like"/>
    <property type="match status" value="1"/>
</dbReference>
<evidence type="ECO:0000256" key="6">
    <source>
        <dbReference type="ARBA" id="ARBA00022603"/>
    </source>
</evidence>
<evidence type="ECO:0000256" key="11">
    <source>
        <dbReference type="ARBA" id="ARBA00022723"/>
    </source>
</evidence>
<evidence type="ECO:0000256" key="19">
    <source>
        <dbReference type="PIRSR" id="PIRSR000381-2"/>
    </source>
</evidence>
<keyword evidence="8 18" id="KW-0846">Cobalamin</keyword>
<dbReference type="PANTHER" id="PTHR45833">
    <property type="entry name" value="METHIONINE SYNTHASE"/>
    <property type="match status" value="1"/>
</dbReference>
<dbReference type="PROSITE" id="PS51332">
    <property type="entry name" value="B12_BINDING"/>
    <property type="match status" value="1"/>
</dbReference>
<dbReference type="InterPro" id="IPR037010">
    <property type="entry name" value="VitB12-dep_Met_synth_activ_sf"/>
</dbReference>
<dbReference type="PROSITE" id="PS50974">
    <property type="entry name" value="ADOMET_ACTIVATION"/>
    <property type="match status" value="1"/>
</dbReference>
<keyword evidence="12" id="KW-0677">Repeat</keyword>
<comment type="caution">
    <text evidence="25">The sequence shown here is derived from an EMBL/GenBank/DDBJ whole genome shotgun (WGS) entry which is preliminary data.</text>
</comment>
<dbReference type="InterPro" id="IPR004223">
    <property type="entry name" value="VitB12-dep_Met_synth_activ_dom"/>
</dbReference>
<evidence type="ECO:0000256" key="4">
    <source>
        <dbReference type="ARBA" id="ARBA00010398"/>
    </source>
</evidence>
<feature type="binding site" evidence="19">
    <location>
        <position position="471"/>
    </location>
    <ligand>
        <name>methylcob(III)alamin</name>
        <dbReference type="ChEBI" id="CHEBI:28115"/>
    </ligand>
</feature>
<evidence type="ECO:0000256" key="17">
    <source>
        <dbReference type="ARBA" id="ARBA00031040"/>
    </source>
</evidence>
<feature type="binding site" evidence="19">
    <location>
        <begin position="422"/>
        <end position="426"/>
    </location>
    <ligand>
        <name>methylcob(III)alamin</name>
        <dbReference type="ChEBI" id="CHEBI:28115"/>
    </ligand>
</feature>
<organism evidence="25 26">
    <name type="scientific">Candidatus Desulfatifera sulfidica</name>
    <dbReference type="NCBI Taxonomy" id="2841691"/>
    <lineage>
        <taxon>Bacteria</taxon>
        <taxon>Pseudomonadati</taxon>
        <taxon>Thermodesulfobacteriota</taxon>
        <taxon>Desulfobulbia</taxon>
        <taxon>Desulfobulbales</taxon>
        <taxon>Desulfobulbaceae</taxon>
        <taxon>Candidatus Desulfatifera</taxon>
    </lineage>
</organism>
<dbReference type="InterPro" id="IPR050554">
    <property type="entry name" value="Met_Synthase/Corrinoid"/>
</dbReference>
<evidence type="ECO:0000313" key="25">
    <source>
        <dbReference type="EMBL" id="MBC8208364.1"/>
    </source>
</evidence>
<name>A0A8J6N7X4_9BACT</name>
<gene>
    <name evidence="25" type="ORF">H8E79_04255</name>
</gene>
<sequence>MSKKDKTVSNALNRHTTPKLASLYQAVDLRQQIAPLIIGERCNPTGSKRFRELLLAEDLEGCLEIALEQERKGAHLIDLNVAWAGRDERTDMVHLVQLFGRSLRAPLMIDSTNPEIIEAALKNCPGRPVVNSINLEDGDSAPGVICNLVRKYGACVTALTIDEQGMAMDCDRKFEVARRMYDLAVNEHGLAPEDLLFDPLTFTIASGDEKLKTAALETLAAIRRIKTELPGCHTVLGLSNISFGLPPAARRILNAVFLHEAVAAGLDAVIIDPDNCIPLDRINPVQRELAMGLIHNRGGGNDGPLMAFINHFSTHIEEESKEEERTPPEQILQERVRQGSKQDLPDLIEMLLESYAPLAIINQILVPAMRKVGELFGDGEMLLPFVLQSAEVMRASVDLLEPHMDKKQLSDAPTVLLATVQGDVHDIGKNLVNIILSNNGCRVIDLGIKVPIETIIQSVREHPEIDVICLSGLLVKSAMIMQESMPLLKSAGLKLPVLLGGAALTRRFVAEDCAPAYDGPVVYCKDAFTGLAAIREHEAGTLRSTTWDRNAPESTHSKTTTEVVATLEEIPSAPFLGARTLAVNPEDFLPLIHNQTLFRGRWGYKQGRMSNKQYQELLQQTVLPELEQVQETCRTQQLIQAQIRSGWFPCVREDQALLVDYEGTQWRFPLPRQNGRSRLSLVDYFRTREQGGDILGLFLVTVGPEFARSCHELYKANKYHEYLLLHGYGVEAAEALAQYAHRLMRKEIGIEEQGQRYSFGYSACPDLELQKPLISLLQGDKIGIQLSDNLEMIPEQSVSALVVHHPQARYFAV</sequence>
<dbReference type="InterPro" id="IPR011005">
    <property type="entry name" value="Dihydropteroate_synth-like_sf"/>
</dbReference>
<feature type="binding site" description="axial binding residue" evidence="18">
    <location>
        <position position="425"/>
    </location>
    <ligand>
        <name>methylcob(III)alamin</name>
        <dbReference type="ChEBI" id="CHEBI:28115"/>
    </ligand>
    <ligandPart>
        <name>Co</name>
        <dbReference type="ChEBI" id="CHEBI:27638"/>
    </ligandPart>
</feature>
<dbReference type="InterPro" id="IPR003759">
    <property type="entry name" value="Cbl-bd_cap"/>
</dbReference>
<keyword evidence="15" id="KW-0170">Cobalt</keyword>
<evidence type="ECO:0000259" key="21">
    <source>
        <dbReference type="PROSITE" id="PS50972"/>
    </source>
</evidence>
<evidence type="ECO:0000259" key="23">
    <source>
        <dbReference type="PROSITE" id="PS51332"/>
    </source>
</evidence>
<evidence type="ECO:0000256" key="5">
    <source>
        <dbReference type="ARBA" id="ARBA00012032"/>
    </source>
</evidence>
<evidence type="ECO:0000313" key="26">
    <source>
        <dbReference type="Proteomes" id="UP000599024"/>
    </source>
</evidence>
<dbReference type="SMART" id="SM01018">
    <property type="entry name" value="B12-binding_2"/>
    <property type="match status" value="1"/>
</dbReference>
<dbReference type="PIRSF" id="PIRSF000381">
    <property type="entry name" value="MetH"/>
    <property type="match status" value="1"/>
</dbReference>
<keyword evidence="11 18" id="KW-0479">Metal-binding</keyword>
<evidence type="ECO:0000256" key="20">
    <source>
        <dbReference type="PROSITE-ProRule" id="PRU00346"/>
    </source>
</evidence>
<dbReference type="GO" id="GO:0031419">
    <property type="term" value="F:cobalamin binding"/>
    <property type="evidence" value="ECO:0007669"/>
    <property type="project" value="UniProtKB-KW"/>
</dbReference>
<dbReference type="PROSITE" id="PS51337">
    <property type="entry name" value="B12_BINDING_NTER"/>
    <property type="match status" value="1"/>
</dbReference>
<reference evidence="25 26" key="1">
    <citation type="submission" date="2020-08" db="EMBL/GenBank/DDBJ databases">
        <title>Bridging the membrane lipid divide: bacteria of the FCB group superphylum have the potential to synthesize archaeal ether lipids.</title>
        <authorList>
            <person name="Villanueva L."/>
            <person name="Von Meijenfeldt F.A.B."/>
            <person name="Westbye A.B."/>
            <person name="Yadav S."/>
            <person name="Hopmans E.C."/>
            <person name="Dutilh B.E."/>
            <person name="Sinninghe Damste J.S."/>
        </authorList>
    </citation>
    <scope>NUCLEOTIDE SEQUENCE [LARGE SCALE GENOMIC DNA]</scope>
    <source>
        <strain evidence="25">NIOZ-UU81</strain>
    </source>
</reference>
<dbReference type="Gene3D" id="3.40.50.280">
    <property type="entry name" value="Cobalamin-binding domain"/>
    <property type="match status" value="1"/>
</dbReference>
<proteinExistence type="inferred from homology"/>
<comment type="cofactor">
    <cofactor evidence="1">
        <name>Zn(2+)</name>
        <dbReference type="ChEBI" id="CHEBI:29105"/>
    </cofactor>
</comment>
<dbReference type="Pfam" id="PF02965">
    <property type="entry name" value="Met_synt_B12"/>
    <property type="match status" value="1"/>
</dbReference>
<evidence type="ECO:0000256" key="2">
    <source>
        <dbReference type="ARBA" id="ARBA00001956"/>
    </source>
</evidence>
<dbReference type="GO" id="GO:0005829">
    <property type="term" value="C:cytosol"/>
    <property type="evidence" value="ECO:0007669"/>
    <property type="project" value="TreeGrafter"/>
</dbReference>
<keyword evidence="6 20" id="KW-0489">Methyltransferase</keyword>
<dbReference type="Gene3D" id="1.10.1240.10">
    <property type="entry name" value="Methionine synthase domain"/>
    <property type="match status" value="1"/>
</dbReference>
<dbReference type="Pfam" id="PF00809">
    <property type="entry name" value="Pterin_bind"/>
    <property type="match status" value="1"/>
</dbReference>
<evidence type="ECO:0000256" key="10">
    <source>
        <dbReference type="ARBA" id="ARBA00022691"/>
    </source>
</evidence>
<dbReference type="Pfam" id="PF02310">
    <property type="entry name" value="B12-binding"/>
    <property type="match status" value="1"/>
</dbReference>
<dbReference type="GO" id="GO:0032259">
    <property type="term" value="P:methylation"/>
    <property type="evidence" value="ECO:0007669"/>
    <property type="project" value="UniProtKB-KW"/>
</dbReference>
<dbReference type="GO" id="GO:0008270">
    <property type="term" value="F:zinc ion binding"/>
    <property type="evidence" value="ECO:0007669"/>
    <property type="project" value="InterPro"/>
</dbReference>
<evidence type="ECO:0000256" key="9">
    <source>
        <dbReference type="ARBA" id="ARBA00022679"/>
    </source>
</evidence>
<comment type="similarity">
    <text evidence="4">Belongs to the vitamin-B12 dependent methionine synthase family.</text>
</comment>
<dbReference type="Gene3D" id="3.20.20.20">
    <property type="entry name" value="Dihydropteroate synthase-like"/>
    <property type="match status" value="1"/>
</dbReference>
<keyword evidence="9 20" id="KW-0808">Transferase</keyword>
<keyword evidence="14" id="KW-0486">Methionine biosynthesis</keyword>
<accession>A0A8J6N7X4</accession>
<dbReference type="GO" id="GO:0050667">
    <property type="term" value="P:homocysteine metabolic process"/>
    <property type="evidence" value="ECO:0007669"/>
    <property type="project" value="TreeGrafter"/>
</dbReference>
<feature type="binding site" evidence="19">
    <location>
        <position position="756"/>
    </location>
    <ligand>
        <name>S-adenosyl-L-methionine</name>
        <dbReference type="ChEBI" id="CHEBI:59789"/>
    </ligand>
</feature>
<dbReference type="SUPFAM" id="SSF52242">
    <property type="entry name" value="Cobalamin (vitamin B12)-binding domain"/>
    <property type="match status" value="1"/>
</dbReference>
<dbReference type="SUPFAM" id="SSF51717">
    <property type="entry name" value="Dihydropteroate synthetase-like"/>
    <property type="match status" value="1"/>
</dbReference>
<dbReference type="GO" id="GO:0008705">
    <property type="term" value="F:methionine synthase activity"/>
    <property type="evidence" value="ECO:0007669"/>
    <property type="project" value="UniProtKB-EC"/>
</dbReference>
<dbReference type="EC" id="2.1.1.13" evidence="5"/>
<evidence type="ECO:0000256" key="18">
    <source>
        <dbReference type="PIRSR" id="PIRSR000381-1"/>
    </source>
</evidence>
<dbReference type="Gene3D" id="3.10.196.10">
    <property type="entry name" value="Vitamin B12-dependent methionine synthase, activation domain"/>
    <property type="match status" value="1"/>
</dbReference>
<comment type="pathway">
    <text evidence="3">Amino-acid biosynthesis; L-methionine biosynthesis via de novo pathway; L-methionine from L-homocysteine (MetH route): step 1/1.</text>
</comment>
<dbReference type="EMBL" id="JACNLK010000035">
    <property type="protein sequence ID" value="MBC8208364.1"/>
    <property type="molecule type" value="Genomic_DNA"/>
</dbReference>
<dbReference type="InterPro" id="IPR036724">
    <property type="entry name" value="Cobalamin-bd_sf"/>
</dbReference>
<evidence type="ECO:0000256" key="16">
    <source>
        <dbReference type="ARBA" id="ARBA00030582"/>
    </source>
</evidence>